<evidence type="ECO:0000313" key="2">
    <source>
        <dbReference type="Proteomes" id="UP000190150"/>
    </source>
</evidence>
<keyword evidence="2" id="KW-1185">Reference proteome</keyword>
<reference evidence="2" key="1">
    <citation type="submission" date="2017-02" db="EMBL/GenBank/DDBJ databases">
        <authorList>
            <person name="Varghese N."/>
            <person name="Submissions S."/>
        </authorList>
    </citation>
    <scope>NUCLEOTIDE SEQUENCE [LARGE SCALE GENOMIC DNA]</scope>
    <source>
        <strain evidence="2">DSM 24091</strain>
    </source>
</reference>
<evidence type="ECO:0008006" key="3">
    <source>
        <dbReference type="Google" id="ProtNLM"/>
    </source>
</evidence>
<gene>
    <name evidence="1" type="ORF">SAMN05660841_02630</name>
</gene>
<dbReference type="Proteomes" id="UP000190150">
    <property type="component" value="Unassembled WGS sequence"/>
</dbReference>
<proteinExistence type="predicted"/>
<dbReference type="AlphaFoldDB" id="A0A1T5EJP6"/>
<dbReference type="EMBL" id="FUZF01000011">
    <property type="protein sequence ID" value="SKB84147.1"/>
    <property type="molecule type" value="Genomic_DNA"/>
</dbReference>
<accession>A0A1T5EJP6</accession>
<sequence length="150" mass="17223">MKTVIYTGLLLTFFACKGGGSPNKTKQQTSACACEKTMEKDSIIFVTNVRLTEEGKERSLLFNCADIQMGVASISDENGLNEREKFIFDVGGVSVVDQRFDLSEDFKYFTEEMQTQEDFFNTIRENKKLFFEFTVEAKKIKSIWKLNMED</sequence>
<organism evidence="1 2">
    <name type="scientific">Sphingobacterium nematocida</name>
    <dbReference type="NCBI Taxonomy" id="1513896"/>
    <lineage>
        <taxon>Bacteria</taxon>
        <taxon>Pseudomonadati</taxon>
        <taxon>Bacteroidota</taxon>
        <taxon>Sphingobacteriia</taxon>
        <taxon>Sphingobacteriales</taxon>
        <taxon>Sphingobacteriaceae</taxon>
        <taxon>Sphingobacterium</taxon>
    </lineage>
</organism>
<protein>
    <recommendedName>
        <fullName evidence="3">Lipoprotein</fullName>
    </recommendedName>
</protein>
<name>A0A1T5EJP6_9SPHI</name>
<dbReference type="STRING" id="1513896.SAMN05660841_02630"/>
<dbReference type="OrthoDB" id="708125at2"/>
<dbReference type="PROSITE" id="PS51257">
    <property type="entry name" value="PROKAR_LIPOPROTEIN"/>
    <property type="match status" value="1"/>
</dbReference>
<evidence type="ECO:0000313" key="1">
    <source>
        <dbReference type="EMBL" id="SKB84147.1"/>
    </source>
</evidence>
<dbReference type="RefSeq" id="WP_079643531.1">
    <property type="nucleotide sequence ID" value="NZ_FUZF01000011.1"/>
</dbReference>